<dbReference type="OrthoDB" id="47375at2759"/>
<dbReference type="AlphaFoldDB" id="A0A5M3YLR9"/>
<evidence type="ECO:0000313" key="1">
    <source>
        <dbReference type="EMBL" id="GFF12368.1"/>
    </source>
</evidence>
<dbReference type="EMBL" id="BLJY01000001">
    <property type="protein sequence ID" value="GFF12368.1"/>
    <property type="molecule type" value="Genomic_DNA"/>
</dbReference>
<gene>
    <name evidence="1" type="ORF">ATEIFO6365_0001059100</name>
</gene>
<evidence type="ECO:0000313" key="2">
    <source>
        <dbReference type="Proteomes" id="UP000452235"/>
    </source>
</evidence>
<dbReference type="Proteomes" id="UP000452235">
    <property type="component" value="Unassembled WGS sequence"/>
</dbReference>
<sequence length="323" mass="36118">MPLQTSIPSRVLETRLWVYVLGSYTRLPKLTNQFQKILALSAGPSWRSRGLQAAAELTGLQIETPAQPPINPDLVNAYQTMGSASAEHPTHGASIAWLAHLDLIKHVLQSNLDTALIPEDDVDWDRALREQMVRTASAVRNLTHLPTDQERDAPYGRAWDVLWIGHCGEYWDEGVETVVFEDTGVCPHDKYFGWAGQYVSRLPDRKRAVYWSYNPVCSFAYGLTRAGARRVLEQVGGSQDESFDVAMMHACRQRRLACISVVPEVIHQYFPAQKYGVQSLVDIGNGKEPGPADEVFENVMGSTENILESARCFALWGKTCLRS</sequence>
<comment type="caution">
    <text evidence="1">The sequence shown here is derived from an EMBL/GenBank/DDBJ whole genome shotgun (WGS) entry which is preliminary data.</text>
</comment>
<organism evidence="1 2">
    <name type="scientific">Aspergillus terreus</name>
    <dbReference type="NCBI Taxonomy" id="33178"/>
    <lineage>
        <taxon>Eukaryota</taxon>
        <taxon>Fungi</taxon>
        <taxon>Dikarya</taxon>
        <taxon>Ascomycota</taxon>
        <taxon>Pezizomycotina</taxon>
        <taxon>Eurotiomycetes</taxon>
        <taxon>Eurotiomycetidae</taxon>
        <taxon>Eurotiales</taxon>
        <taxon>Aspergillaceae</taxon>
        <taxon>Aspergillus</taxon>
        <taxon>Aspergillus subgen. Circumdati</taxon>
    </lineage>
</organism>
<dbReference type="VEuPathDB" id="FungiDB:ATEG_01390"/>
<name>A0A5M3YLR9_ASPTE</name>
<accession>A0A5M3YLR9</accession>
<reference evidence="1 2" key="1">
    <citation type="submission" date="2020-01" db="EMBL/GenBank/DDBJ databases">
        <title>Aspergillus terreus IFO 6365 whole genome shotgun sequence.</title>
        <authorList>
            <person name="Kanamasa S."/>
            <person name="Takahashi H."/>
        </authorList>
    </citation>
    <scope>NUCLEOTIDE SEQUENCE [LARGE SCALE GENOMIC DNA]</scope>
    <source>
        <strain evidence="1 2">IFO 6365</strain>
    </source>
</reference>
<protein>
    <submittedName>
        <fullName evidence="1">CMP/dCMP deaminase zinc-binding protein</fullName>
    </submittedName>
</protein>
<keyword evidence="2" id="KW-1185">Reference proteome</keyword>
<proteinExistence type="predicted"/>